<evidence type="ECO:0000313" key="3">
    <source>
        <dbReference type="Proteomes" id="UP000319897"/>
    </source>
</evidence>
<dbReference type="InterPro" id="IPR000835">
    <property type="entry name" value="HTH_MarR-typ"/>
</dbReference>
<dbReference type="EMBL" id="VFSU01000024">
    <property type="protein sequence ID" value="TPE61238.1"/>
    <property type="molecule type" value="Genomic_DNA"/>
</dbReference>
<dbReference type="AlphaFoldDB" id="A0A501XKN0"/>
<dbReference type="Proteomes" id="UP000319897">
    <property type="component" value="Unassembled WGS sequence"/>
</dbReference>
<feature type="domain" description="HTH marR-type" evidence="1">
    <location>
        <begin position="190"/>
        <end position="249"/>
    </location>
</feature>
<dbReference type="InterPro" id="IPR036390">
    <property type="entry name" value="WH_DNA-bd_sf"/>
</dbReference>
<sequence>MNCSTSYPLKILLLGTGLPLADLRQWQLVTGESDISAQLRRERPDLLLIDAAEVEPDLAATLQSPEFAHIPLILLAGDADAEAVGLLLERPLKIVGQPEHLAAAAAEIAAGLSGGAADARSEYEADERLAALKRDAERVAAALADLAGLRGAEQARAVTAARIRAHIKARRNRERFFAADLLSDPVWDILLDLAAARMEERPVSVSSLCIAAAVPTTTALRTIKMMVDRGMLTRRSDPADARRSFIALTTHSAKAMEGCLEAVLNQPGQ</sequence>
<reference evidence="2 3" key="1">
    <citation type="submission" date="2019-06" db="EMBL/GenBank/DDBJ databases">
        <authorList>
            <person name="Lee I."/>
            <person name="Jang G.I."/>
            <person name="Hwang C.Y."/>
        </authorList>
    </citation>
    <scope>NUCLEOTIDE SEQUENCE [LARGE SCALE GENOMIC DNA]</scope>
    <source>
        <strain evidence="2 3">PAMC 28131</strain>
    </source>
</reference>
<keyword evidence="3" id="KW-1185">Reference proteome</keyword>
<accession>A0A501XKN0</accession>
<evidence type="ECO:0000259" key="1">
    <source>
        <dbReference type="Pfam" id="PF13463"/>
    </source>
</evidence>
<dbReference type="GO" id="GO:0003677">
    <property type="term" value="F:DNA binding"/>
    <property type="evidence" value="ECO:0007669"/>
    <property type="project" value="UniProtKB-KW"/>
</dbReference>
<dbReference type="Gene3D" id="1.10.10.10">
    <property type="entry name" value="Winged helix-like DNA-binding domain superfamily/Winged helix DNA-binding domain"/>
    <property type="match status" value="1"/>
</dbReference>
<keyword evidence="2" id="KW-0238">DNA-binding</keyword>
<dbReference type="InterPro" id="IPR036388">
    <property type="entry name" value="WH-like_DNA-bd_sf"/>
</dbReference>
<dbReference type="SUPFAM" id="SSF46785">
    <property type="entry name" value="Winged helix' DNA-binding domain"/>
    <property type="match status" value="1"/>
</dbReference>
<protein>
    <submittedName>
        <fullName evidence="2">Winged helix DNA-binding protein</fullName>
    </submittedName>
</protein>
<organism evidence="2 3">
    <name type="scientific">Sandaracinobacter neustonicus</name>
    <dbReference type="NCBI Taxonomy" id="1715348"/>
    <lineage>
        <taxon>Bacteria</taxon>
        <taxon>Pseudomonadati</taxon>
        <taxon>Pseudomonadota</taxon>
        <taxon>Alphaproteobacteria</taxon>
        <taxon>Sphingomonadales</taxon>
        <taxon>Sphingosinicellaceae</taxon>
        <taxon>Sandaracinobacter</taxon>
    </lineage>
</organism>
<gene>
    <name evidence="2" type="ORF">FJQ54_09655</name>
</gene>
<dbReference type="OrthoDB" id="7594920at2"/>
<evidence type="ECO:0000313" key="2">
    <source>
        <dbReference type="EMBL" id="TPE61238.1"/>
    </source>
</evidence>
<comment type="caution">
    <text evidence="2">The sequence shown here is derived from an EMBL/GenBank/DDBJ whole genome shotgun (WGS) entry which is preliminary data.</text>
</comment>
<dbReference type="Pfam" id="PF13463">
    <property type="entry name" value="HTH_27"/>
    <property type="match status" value="1"/>
</dbReference>
<proteinExistence type="predicted"/>
<name>A0A501XKN0_9SPHN</name>